<proteinExistence type="inferred from homology"/>
<keyword evidence="7" id="KW-0508">mRNA splicing</keyword>
<evidence type="ECO:0000313" key="11">
    <source>
        <dbReference type="EMBL" id="EEH58536.1"/>
    </source>
</evidence>
<sequence>MVCSKCEKKLTRGIHQEMWKEGSRHTIEGGGRKLNENKALSSKKRWTPYGAGGGGGKCKICKQSLHQEGIYCHKCAFAKGECSMCGVKVMDTTYYAGHSEPFDRAKGKRGQGEDVAAAAAKDAGGSLGARGDGGGDDDDDGPEFLNDGPPPPGTEEATAAEAAMAAATAIEAAKAEASAAIESNRISGTTTLAQSVAEHATAATGQSVTGWQYDSGSGLYYDTQAQMYFDAKTQKYFCCKSQKWLESDVPTAAQLASGDTKVGSFSRGTRVPDKWGL</sequence>
<feature type="region of interest" description="Disordered" evidence="9">
    <location>
        <begin position="100"/>
        <end position="156"/>
    </location>
</feature>
<evidence type="ECO:0000256" key="1">
    <source>
        <dbReference type="ARBA" id="ARBA00004496"/>
    </source>
</evidence>
<organism evidence="12">
    <name type="scientific">Micromonas pusilla (strain CCMP1545)</name>
    <name type="common">Picoplanktonic green alga</name>
    <dbReference type="NCBI Taxonomy" id="564608"/>
    <lineage>
        <taxon>Eukaryota</taxon>
        <taxon>Viridiplantae</taxon>
        <taxon>Chlorophyta</taxon>
        <taxon>Mamiellophyceae</taxon>
        <taxon>Mamiellales</taxon>
        <taxon>Mamiellaceae</taxon>
        <taxon>Micromonas</taxon>
    </lineage>
</organism>
<keyword evidence="6" id="KW-0747">Spliceosome</keyword>
<comment type="subcellular location">
    <subcellularLocation>
        <location evidence="1">Cytoplasm</location>
    </subcellularLocation>
</comment>
<gene>
    <name evidence="11" type="ORF">MICPUCDRAFT_56436</name>
</gene>
<dbReference type="STRING" id="564608.C1MM86"/>
<comment type="similarity">
    <text evidence="2">Belongs to the CRIPT family.</text>
</comment>
<evidence type="ECO:0000256" key="2">
    <source>
        <dbReference type="ARBA" id="ARBA00009021"/>
    </source>
</evidence>
<evidence type="ECO:0000313" key="12">
    <source>
        <dbReference type="Proteomes" id="UP000001876"/>
    </source>
</evidence>
<dbReference type="GO" id="GO:0008380">
    <property type="term" value="P:RNA splicing"/>
    <property type="evidence" value="ECO:0007669"/>
    <property type="project" value="UniProtKB-KW"/>
</dbReference>
<evidence type="ECO:0000256" key="6">
    <source>
        <dbReference type="ARBA" id="ARBA00022728"/>
    </source>
</evidence>
<dbReference type="GO" id="GO:0006397">
    <property type="term" value="P:mRNA processing"/>
    <property type="evidence" value="ECO:0007669"/>
    <property type="project" value="UniProtKB-KW"/>
</dbReference>
<feature type="domain" description="OCRE" evidence="10">
    <location>
        <begin position="208"/>
        <end position="251"/>
    </location>
</feature>
<feature type="compositionally biased region" description="Low complexity" evidence="9">
    <location>
        <begin position="113"/>
        <end position="124"/>
    </location>
</feature>
<dbReference type="eggNOG" id="KOG3476">
    <property type="taxonomic scope" value="Eukaryota"/>
</dbReference>
<accession>C1MM86</accession>
<dbReference type="GO" id="GO:0031122">
    <property type="term" value="P:cytoplasmic microtubule organization"/>
    <property type="evidence" value="ECO:0007669"/>
    <property type="project" value="TreeGrafter"/>
</dbReference>
<dbReference type="Pfam" id="PF10235">
    <property type="entry name" value="Cript"/>
    <property type="match status" value="1"/>
</dbReference>
<dbReference type="RefSeq" id="XP_003056891.1">
    <property type="nucleotide sequence ID" value="XM_003056845.1"/>
</dbReference>
<dbReference type="GO" id="GO:0005737">
    <property type="term" value="C:cytoplasm"/>
    <property type="evidence" value="ECO:0007669"/>
    <property type="project" value="UniProtKB-SubCell"/>
</dbReference>
<dbReference type="KEGG" id="mpp:MICPUCDRAFT_56436"/>
<keyword evidence="12" id="KW-1185">Reference proteome</keyword>
<evidence type="ECO:0000256" key="4">
    <source>
        <dbReference type="ARBA" id="ARBA00022490"/>
    </source>
</evidence>
<protein>
    <recommendedName>
        <fullName evidence="3">Cysteine-rich PDZ-binding protein</fullName>
    </recommendedName>
    <alternativeName>
        <fullName evidence="8">Cysteine-rich interactor of PDZ three</fullName>
    </alternativeName>
</protein>
<dbReference type="OMA" id="AYARGVC"/>
<evidence type="ECO:0000259" key="10">
    <source>
        <dbReference type="Pfam" id="PF17780"/>
    </source>
</evidence>
<keyword evidence="4" id="KW-0963">Cytoplasm</keyword>
<dbReference type="InterPro" id="IPR019367">
    <property type="entry name" value="PDZ-binding_CRIPT"/>
</dbReference>
<dbReference type="OrthoDB" id="147332at2759"/>
<dbReference type="EMBL" id="GG663737">
    <property type="protein sequence ID" value="EEH58536.1"/>
    <property type="molecule type" value="Genomic_DNA"/>
</dbReference>
<reference evidence="11 12" key="1">
    <citation type="journal article" date="2009" name="Science">
        <title>Green evolution and dynamic adaptations revealed by genomes of the marine picoeukaryotes Micromonas.</title>
        <authorList>
            <person name="Worden A.Z."/>
            <person name="Lee J.H."/>
            <person name="Mock T."/>
            <person name="Rouze P."/>
            <person name="Simmons M.P."/>
            <person name="Aerts A.L."/>
            <person name="Allen A.E."/>
            <person name="Cuvelier M.L."/>
            <person name="Derelle E."/>
            <person name="Everett M.V."/>
            <person name="Foulon E."/>
            <person name="Grimwood J."/>
            <person name="Gundlach H."/>
            <person name="Henrissat B."/>
            <person name="Napoli C."/>
            <person name="McDonald S.M."/>
            <person name="Parker M.S."/>
            <person name="Rombauts S."/>
            <person name="Salamov A."/>
            <person name="Von Dassow P."/>
            <person name="Badger J.H."/>
            <person name="Coutinho P.M."/>
            <person name="Demir E."/>
            <person name="Dubchak I."/>
            <person name="Gentemann C."/>
            <person name="Eikrem W."/>
            <person name="Gready J.E."/>
            <person name="John U."/>
            <person name="Lanier W."/>
            <person name="Lindquist E.A."/>
            <person name="Lucas S."/>
            <person name="Mayer K.F."/>
            <person name="Moreau H."/>
            <person name="Not F."/>
            <person name="Otillar R."/>
            <person name="Panaud O."/>
            <person name="Pangilinan J."/>
            <person name="Paulsen I."/>
            <person name="Piegu B."/>
            <person name="Poliakov A."/>
            <person name="Robbens S."/>
            <person name="Schmutz J."/>
            <person name="Toulza E."/>
            <person name="Wyss T."/>
            <person name="Zelensky A."/>
            <person name="Zhou K."/>
            <person name="Armbrust E.V."/>
            <person name="Bhattacharya D."/>
            <person name="Goodenough U.W."/>
            <person name="Van de Peer Y."/>
            <person name="Grigoriev I.V."/>
        </authorList>
    </citation>
    <scope>NUCLEOTIDE SEQUENCE [LARGE SCALE GENOMIC DNA]</scope>
    <source>
        <strain evidence="11 12">CCMP1545</strain>
    </source>
</reference>
<evidence type="ECO:0000256" key="8">
    <source>
        <dbReference type="ARBA" id="ARBA00032518"/>
    </source>
</evidence>
<keyword evidence="5" id="KW-0507">mRNA processing</keyword>
<dbReference type="Pfam" id="PF17780">
    <property type="entry name" value="OCRE"/>
    <property type="match status" value="1"/>
</dbReference>
<dbReference type="GO" id="GO:0005681">
    <property type="term" value="C:spliceosomal complex"/>
    <property type="evidence" value="ECO:0007669"/>
    <property type="project" value="UniProtKB-KW"/>
</dbReference>
<evidence type="ECO:0000256" key="7">
    <source>
        <dbReference type="ARBA" id="ARBA00023187"/>
    </source>
</evidence>
<evidence type="ECO:0000256" key="3">
    <source>
        <dbReference type="ARBA" id="ARBA00018615"/>
    </source>
</evidence>
<evidence type="ECO:0000256" key="9">
    <source>
        <dbReference type="SAM" id="MobiDB-lite"/>
    </source>
</evidence>
<dbReference type="AlphaFoldDB" id="C1MM86"/>
<dbReference type="GO" id="GO:0008017">
    <property type="term" value="F:microtubule binding"/>
    <property type="evidence" value="ECO:0007669"/>
    <property type="project" value="TreeGrafter"/>
</dbReference>
<name>C1MM86_MICPC</name>
<dbReference type="PANTHER" id="PTHR11805">
    <property type="entry name" value="CYSTEINE-RICH PDZ-BINDING PROTEIN"/>
    <property type="match status" value="1"/>
</dbReference>
<evidence type="ECO:0000256" key="5">
    <source>
        <dbReference type="ARBA" id="ARBA00022664"/>
    </source>
</evidence>
<dbReference type="InterPro" id="IPR041591">
    <property type="entry name" value="OCRE"/>
</dbReference>
<dbReference type="Proteomes" id="UP000001876">
    <property type="component" value="Unassembled WGS sequence"/>
</dbReference>
<dbReference type="PANTHER" id="PTHR11805:SF1">
    <property type="entry name" value="CYSTEINE-RICH PDZ-BINDING PROTEIN"/>
    <property type="match status" value="1"/>
</dbReference>
<dbReference type="GeneID" id="9682330"/>